<dbReference type="Gene3D" id="3.40.50.12580">
    <property type="match status" value="1"/>
</dbReference>
<sequence length="509" mass="57997">MLNSDTATRPDSVAEITTELAALRQKVDSLAEQIELQGNIQVEIAKLLQTLQSQQKYLPRLVEQIIEKTLGEKAKQGSSISNEFIGKLADDIVGINQHLHAIKQVSNLTLRKIPSTESKIRCVFIVQSIPMWDALADVYMEMVKDERFHPMIVSINHSHLGRAEFSGEDIVHNWLENQGIPHIRLDVQSLEALDILRNLMPDVVFRQQQWDIPVPPGLRTSEITFARICVVPYGMGVLANPDAKDSSDEAYANNYDQIYHRSAWKVFCETKITQSYYRSFQHSDPDKFVLSGYSKFDKLRQYKGKGVWPLGESGARSFRVIWAPHFSLAIQNQGFGVFHKIYREMLDWARSDESIQFVFKPHPAFEYAVRTTRPATGVDYDDFISKWTSLPNCGLCEGNYGELFASSDLMITDGVSFLTEYHIFEKPLIFIDSCCHAPFNELGRISEKCADRVTTFDQLKSAALEYRSGKPFMFENERAYLLSLIFPRDEPAAQVILNTIASDIYPLRS</sequence>
<name>A0A1M7Z7R4_9HYPH</name>
<dbReference type="OrthoDB" id="2334812at2"/>
<dbReference type="GO" id="GO:0016740">
    <property type="term" value="F:transferase activity"/>
    <property type="evidence" value="ECO:0007669"/>
    <property type="project" value="UniProtKB-KW"/>
</dbReference>
<evidence type="ECO:0000313" key="1">
    <source>
        <dbReference type="EMBL" id="SHO60973.1"/>
    </source>
</evidence>
<dbReference type="SUPFAM" id="SSF53756">
    <property type="entry name" value="UDP-Glycosyltransferase/glycogen phosphorylase"/>
    <property type="match status" value="1"/>
</dbReference>
<dbReference type="EMBL" id="FRXO01000001">
    <property type="protein sequence ID" value="SHO60973.1"/>
    <property type="molecule type" value="Genomic_DNA"/>
</dbReference>
<proteinExistence type="predicted"/>
<keyword evidence="1" id="KW-0808">Transferase</keyword>
<accession>A0A1M7Z7R4</accession>
<dbReference type="InterPro" id="IPR043148">
    <property type="entry name" value="TagF_C"/>
</dbReference>
<reference evidence="1 2" key="1">
    <citation type="submission" date="2016-12" db="EMBL/GenBank/DDBJ databases">
        <authorList>
            <person name="Song W.-J."/>
            <person name="Kurnit D.M."/>
        </authorList>
    </citation>
    <scope>NUCLEOTIDE SEQUENCE [LARGE SCALE GENOMIC DNA]</scope>
    <source>
        <strain evidence="1 2">DSM 19599</strain>
    </source>
</reference>
<keyword evidence="2" id="KW-1185">Reference proteome</keyword>
<protein>
    <submittedName>
        <fullName evidence="1">CDP-Glycerol:Poly(Glycerophosphate) glycerophosphotransferase</fullName>
    </submittedName>
</protein>
<dbReference type="RefSeq" id="WP_073625570.1">
    <property type="nucleotide sequence ID" value="NZ_FRXO01000001.1"/>
</dbReference>
<organism evidence="1 2">
    <name type="scientific">Pseudoxanthobacter soli DSM 19599</name>
    <dbReference type="NCBI Taxonomy" id="1123029"/>
    <lineage>
        <taxon>Bacteria</taxon>
        <taxon>Pseudomonadati</taxon>
        <taxon>Pseudomonadota</taxon>
        <taxon>Alphaproteobacteria</taxon>
        <taxon>Hyphomicrobiales</taxon>
        <taxon>Segnochrobactraceae</taxon>
        <taxon>Pseudoxanthobacter</taxon>
    </lineage>
</organism>
<gene>
    <name evidence="1" type="ORF">SAMN02745172_00476</name>
</gene>
<dbReference type="AlphaFoldDB" id="A0A1M7Z7R4"/>
<dbReference type="STRING" id="1123029.SAMN02745172_00476"/>
<evidence type="ECO:0000313" key="2">
    <source>
        <dbReference type="Proteomes" id="UP000186406"/>
    </source>
</evidence>
<dbReference type="Proteomes" id="UP000186406">
    <property type="component" value="Unassembled WGS sequence"/>
</dbReference>